<evidence type="ECO:0000313" key="3">
    <source>
        <dbReference type="RefSeq" id="XP_022319539.1"/>
    </source>
</evidence>
<gene>
    <name evidence="3" type="primary">LOC111122205</name>
</gene>
<keyword evidence="1" id="KW-0812">Transmembrane</keyword>
<feature type="transmembrane region" description="Helical" evidence="1">
    <location>
        <begin position="6"/>
        <end position="28"/>
    </location>
</feature>
<evidence type="ECO:0000256" key="1">
    <source>
        <dbReference type="SAM" id="Phobius"/>
    </source>
</evidence>
<dbReference type="SUPFAM" id="SSF49785">
    <property type="entry name" value="Galactose-binding domain-like"/>
    <property type="match status" value="1"/>
</dbReference>
<name>A0A8B8CWB5_CRAVI</name>
<dbReference type="RefSeq" id="XP_022319539.1">
    <property type="nucleotide sequence ID" value="XM_022463831.1"/>
</dbReference>
<proteinExistence type="predicted"/>
<dbReference type="AlphaFoldDB" id="A0A8B8CWB5"/>
<sequence length="277" mass="31438">MIYLALWYLFPYFCCIITLCELVARYLFEASEMKCDIRCFAFPDCNIMDRIAILLVLLTEVSTVLSRHGYNVSQSSVNRALNGPHMAVDDDQNACAVTEKGVNEHWRIQFNQTLTVKGILLTLKGVTGNYSVEVRNSSNENDDRQICDLIYLPFETVAYLENVSCKPAVPMDVVMINRTNYGSLTLCDFQLRVCDIPCELCTLEDTCRHCDDFHYGPSCENNCSTGCVPESCDKVTGECSTCLVGYSGKQCQLKCKQKFTLILEHISHIFLYFCFRV</sequence>
<evidence type="ECO:0000313" key="2">
    <source>
        <dbReference type="Proteomes" id="UP000694844"/>
    </source>
</evidence>
<dbReference type="GeneID" id="111122205"/>
<dbReference type="Gene3D" id="2.60.120.260">
    <property type="entry name" value="Galactose-binding domain-like"/>
    <property type="match status" value="1"/>
</dbReference>
<dbReference type="Proteomes" id="UP000694844">
    <property type="component" value="Chromosome 2"/>
</dbReference>
<keyword evidence="2" id="KW-1185">Reference proteome</keyword>
<keyword evidence="1" id="KW-0472">Membrane</keyword>
<protein>
    <submittedName>
        <fullName evidence="3">Uncharacterized protein LOC111122205 isoform X2</fullName>
    </submittedName>
</protein>
<reference evidence="3" key="1">
    <citation type="submission" date="2025-08" db="UniProtKB">
        <authorList>
            <consortium name="RefSeq"/>
        </authorList>
    </citation>
    <scope>IDENTIFICATION</scope>
    <source>
        <tissue evidence="3">Whole sample</tissue>
    </source>
</reference>
<dbReference type="InterPro" id="IPR008979">
    <property type="entry name" value="Galactose-bd-like_sf"/>
</dbReference>
<accession>A0A8B8CWB5</accession>
<organism evidence="2 3">
    <name type="scientific">Crassostrea virginica</name>
    <name type="common">Eastern oyster</name>
    <dbReference type="NCBI Taxonomy" id="6565"/>
    <lineage>
        <taxon>Eukaryota</taxon>
        <taxon>Metazoa</taxon>
        <taxon>Spiralia</taxon>
        <taxon>Lophotrochozoa</taxon>
        <taxon>Mollusca</taxon>
        <taxon>Bivalvia</taxon>
        <taxon>Autobranchia</taxon>
        <taxon>Pteriomorphia</taxon>
        <taxon>Ostreida</taxon>
        <taxon>Ostreoidea</taxon>
        <taxon>Ostreidae</taxon>
        <taxon>Crassostrea</taxon>
    </lineage>
</organism>
<keyword evidence="1" id="KW-1133">Transmembrane helix</keyword>